<name>A0A381Y9N5_9ZZZZ</name>
<gene>
    <name evidence="1" type="ORF">METZ01_LOCUS126602</name>
</gene>
<feature type="non-terminal residue" evidence="1">
    <location>
        <position position="1"/>
    </location>
</feature>
<evidence type="ECO:0000313" key="1">
    <source>
        <dbReference type="EMBL" id="SVA73748.1"/>
    </source>
</evidence>
<accession>A0A381Y9N5</accession>
<sequence>IQPRTLRNKLPTDLIFAISRTTSSSKQLNNWMINHTPKPIVFKYFFMVFACSCAKRMIQFTKIYKNRGLVLHSE</sequence>
<organism evidence="1">
    <name type="scientific">marine metagenome</name>
    <dbReference type="NCBI Taxonomy" id="408172"/>
    <lineage>
        <taxon>unclassified sequences</taxon>
        <taxon>metagenomes</taxon>
        <taxon>ecological metagenomes</taxon>
    </lineage>
</organism>
<proteinExistence type="predicted"/>
<dbReference type="EMBL" id="UINC01017710">
    <property type="protein sequence ID" value="SVA73748.1"/>
    <property type="molecule type" value="Genomic_DNA"/>
</dbReference>
<dbReference type="AlphaFoldDB" id="A0A381Y9N5"/>
<protein>
    <submittedName>
        <fullName evidence="1">Uncharacterized protein</fullName>
    </submittedName>
</protein>
<reference evidence="1" key="1">
    <citation type="submission" date="2018-05" db="EMBL/GenBank/DDBJ databases">
        <authorList>
            <person name="Lanie J.A."/>
            <person name="Ng W.-L."/>
            <person name="Kazmierczak K.M."/>
            <person name="Andrzejewski T.M."/>
            <person name="Davidsen T.M."/>
            <person name="Wayne K.J."/>
            <person name="Tettelin H."/>
            <person name="Glass J.I."/>
            <person name="Rusch D."/>
            <person name="Podicherti R."/>
            <person name="Tsui H.-C.T."/>
            <person name="Winkler M.E."/>
        </authorList>
    </citation>
    <scope>NUCLEOTIDE SEQUENCE</scope>
</reference>